<gene>
    <name evidence="2" type="ORF">METZ01_LOCUS436678</name>
</gene>
<evidence type="ECO:0000256" key="1">
    <source>
        <dbReference type="SAM" id="MobiDB-lite"/>
    </source>
</evidence>
<feature type="compositionally biased region" description="Polar residues" evidence="1">
    <location>
        <begin position="45"/>
        <end position="55"/>
    </location>
</feature>
<reference evidence="2" key="1">
    <citation type="submission" date="2018-05" db="EMBL/GenBank/DDBJ databases">
        <authorList>
            <person name="Lanie J.A."/>
            <person name="Ng W.-L."/>
            <person name="Kazmierczak K.M."/>
            <person name="Andrzejewski T.M."/>
            <person name="Davidsen T.M."/>
            <person name="Wayne K.J."/>
            <person name="Tettelin H."/>
            <person name="Glass J.I."/>
            <person name="Rusch D."/>
            <person name="Podicherti R."/>
            <person name="Tsui H.-C.T."/>
            <person name="Winkler M.E."/>
        </authorList>
    </citation>
    <scope>NUCLEOTIDE SEQUENCE</scope>
</reference>
<proteinExistence type="predicted"/>
<dbReference type="EMBL" id="UINC01176615">
    <property type="protein sequence ID" value="SVD83824.1"/>
    <property type="molecule type" value="Genomic_DNA"/>
</dbReference>
<dbReference type="AlphaFoldDB" id="A0A382YKT7"/>
<accession>A0A382YKT7</accession>
<sequence>MTAPALALDAELKEEGFDTSDPEFYNEIDNRLKEAFPSKFNATVKESSVQEQPSKPAQVVAGASRSTPAPGKVKLTKEDVRLAQNWGIPLEQYAAEKAKVQDADGEYTAIKL</sequence>
<name>A0A382YKT7_9ZZZZ</name>
<feature type="region of interest" description="Disordered" evidence="1">
    <location>
        <begin position="45"/>
        <end position="72"/>
    </location>
</feature>
<protein>
    <submittedName>
        <fullName evidence="2">Uncharacterized protein</fullName>
    </submittedName>
</protein>
<organism evidence="2">
    <name type="scientific">marine metagenome</name>
    <dbReference type="NCBI Taxonomy" id="408172"/>
    <lineage>
        <taxon>unclassified sequences</taxon>
        <taxon>metagenomes</taxon>
        <taxon>ecological metagenomes</taxon>
    </lineage>
</organism>
<evidence type="ECO:0000313" key="2">
    <source>
        <dbReference type="EMBL" id="SVD83824.1"/>
    </source>
</evidence>